<dbReference type="Pfam" id="PF03062">
    <property type="entry name" value="MBOAT"/>
    <property type="match status" value="1"/>
</dbReference>
<keyword evidence="4 12" id="KW-0812">Transmembrane</keyword>
<keyword evidence="6 12" id="KW-1133">Transmembrane helix</keyword>
<evidence type="ECO:0000256" key="3">
    <source>
        <dbReference type="ARBA" id="ARBA00022679"/>
    </source>
</evidence>
<feature type="transmembrane region" description="Helical" evidence="12">
    <location>
        <begin position="120"/>
        <end position="140"/>
    </location>
</feature>
<comment type="caution">
    <text evidence="13">The sequence shown here is derived from an EMBL/GenBank/DDBJ whole genome shotgun (WGS) entry which is preliminary data.</text>
</comment>
<evidence type="ECO:0000256" key="12">
    <source>
        <dbReference type="SAM" id="Phobius"/>
    </source>
</evidence>
<evidence type="ECO:0000256" key="9">
    <source>
        <dbReference type="PIRNR" id="PIRNR000439"/>
    </source>
</evidence>
<proteinExistence type="inferred from homology"/>
<name>A0A9J6BY27_POLVA</name>
<feature type="active site" evidence="10">
    <location>
        <position position="470"/>
    </location>
</feature>
<evidence type="ECO:0000256" key="6">
    <source>
        <dbReference type="ARBA" id="ARBA00022989"/>
    </source>
</evidence>
<organism evidence="13 14">
    <name type="scientific">Polypedilum vanderplanki</name>
    <name type="common">Sleeping chironomid midge</name>
    <dbReference type="NCBI Taxonomy" id="319348"/>
    <lineage>
        <taxon>Eukaryota</taxon>
        <taxon>Metazoa</taxon>
        <taxon>Ecdysozoa</taxon>
        <taxon>Arthropoda</taxon>
        <taxon>Hexapoda</taxon>
        <taxon>Insecta</taxon>
        <taxon>Pterygota</taxon>
        <taxon>Neoptera</taxon>
        <taxon>Endopterygota</taxon>
        <taxon>Diptera</taxon>
        <taxon>Nematocera</taxon>
        <taxon>Chironomoidea</taxon>
        <taxon>Chironomidae</taxon>
        <taxon>Chironominae</taxon>
        <taxon>Polypedilum</taxon>
        <taxon>Polypedilum</taxon>
    </lineage>
</organism>
<evidence type="ECO:0000313" key="14">
    <source>
        <dbReference type="Proteomes" id="UP001107558"/>
    </source>
</evidence>
<feature type="compositionally biased region" description="Basic residues" evidence="11">
    <location>
        <begin position="74"/>
        <end position="85"/>
    </location>
</feature>
<protein>
    <recommendedName>
        <fullName evidence="9">O-acyltransferase</fullName>
    </recommendedName>
</protein>
<keyword evidence="3 9" id="KW-0808">Transferase</keyword>
<dbReference type="InterPro" id="IPR004299">
    <property type="entry name" value="MBOAT_fam"/>
</dbReference>
<evidence type="ECO:0000256" key="10">
    <source>
        <dbReference type="PIRSR" id="PIRSR000439-1"/>
    </source>
</evidence>
<gene>
    <name evidence="13" type="ORF">PVAND_004103</name>
</gene>
<accession>A0A9J6BY27</accession>
<dbReference type="OrthoDB" id="10039049at2759"/>
<sequence length="568" mass="67430">MAEKRVRRSSSIIQDVELEVLKENLRNKHKQIVEEVDEKIDRIFEEFFHEVNKLSLNRFEVEKLFSDGQANKSKNIKQKKQTKRITKNDQNLPDKLPEKHFQPRNSLLTDLFEIKHVKTIYHIFIVIFNLLLLNVFVSDFVDTGKINIGLDPIITGFKGFKYAIFIWCWMQLTVFGLYPVFTTWAAMTRKYFSKRGFLTTIWHYCGVISVIAYIFGFITIYTKAVVHFNLGQASSVAVLMELVRFVMKAYAFIRTNVPRALKLGRKRKSSEENSSSDDSIYDSTLPASGSVKVNEKQQLPYFRQYVYFLFAPTLIYRDEYPRNKLIRWNFILVCFLEVASVIFIMSFISERFMYPLFHAFGSQFYEVGSKELMGSIFNSMLPGLLCFLIGFYCVLHSWMNAFAEFLRFSDRQFYRDWWNSTNFSVYYRTWNVIVHDWLYQYVYRDLYLHIFKKKRGICQFLVFCLSAIFHEYILGFTFRFCYPILFVEFQGAGVLLFFATRKDMKTIGNCFMWMSIAIGMGILLSLYHMEYYARQNCSWDKDKIVNYFIPISWSCNGLKISENWKIQF</sequence>
<evidence type="ECO:0000256" key="1">
    <source>
        <dbReference type="ARBA" id="ARBA00004477"/>
    </source>
</evidence>
<dbReference type="GO" id="GO:0008203">
    <property type="term" value="P:cholesterol metabolic process"/>
    <property type="evidence" value="ECO:0007669"/>
    <property type="project" value="TreeGrafter"/>
</dbReference>
<evidence type="ECO:0000256" key="2">
    <source>
        <dbReference type="ARBA" id="ARBA00009010"/>
    </source>
</evidence>
<evidence type="ECO:0000256" key="4">
    <source>
        <dbReference type="ARBA" id="ARBA00022692"/>
    </source>
</evidence>
<dbReference type="Proteomes" id="UP001107558">
    <property type="component" value="Chromosome 3"/>
</dbReference>
<comment type="similarity">
    <text evidence="2 9">Belongs to the membrane-bound acyltransferase family. Sterol o-acyltransferase subfamily.</text>
</comment>
<dbReference type="GO" id="GO:0008374">
    <property type="term" value="F:O-acyltransferase activity"/>
    <property type="evidence" value="ECO:0007669"/>
    <property type="project" value="InterPro"/>
</dbReference>
<feature type="transmembrane region" description="Helical" evidence="12">
    <location>
        <begin position="380"/>
        <end position="403"/>
    </location>
</feature>
<evidence type="ECO:0000256" key="11">
    <source>
        <dbReference type="SAM" id="MobiDB-lite"/>
    </source>
</evidence>
<feature type="transmembrane region" description="Helical" evidence="12">
    <location>
        <begin position="233"/>
        <end position="253"/>
    </location>
</feature>
<dbReference type="AlphaFoldDB" id="A0A9J6BY27"/>
<feature type="transmembrane region" description="Helical" evidence="12">
    <location>
        <begin position="201"/>
        <end position="221"/>
    </location>
</feature>
<feature type="transmembrane region" description="Helical" evidence="12">
    <location>
        <begin position="160"/>
        <end position="181"/>
    </location>
</feature>
<dbReference type="PANTHER" id="PTHR10408:SF8">
    <property type="entry name" value="O-ACYLTRANSFERASE"/>
    <property type="match status" value="1"/>
</dbReference>
<dbReference type="PANTHER" id="PTHR10408">
    <property type="entry name" value="STEROL O-ACYLTRANSFERASE"/>
    <property type="match status" value="1"/>
</dbReference>
<dbReference type="GO" id="GO:0005789">
    <property type="term" value="C:endoplasmic reticulum membrane"/>
    <property type="evidence" value="ECO:0007669"/>
    <property type="project" value="UniProtKB-SubCell"/>
</dbReference>
<evidence type="ECO:0000256" key="7">
    <source>
        <dbReference type="ARBA" id="ARBA00023136"/>
    </source>
</evidence>
<evidence type="ECO:0000256" key="5">
    <source>
        <dbReference type="ARBA" id="ARBA00022824"/>
    </source>
</evidence>
<feature type="region of interest" description="Disordered" evidence="11">
    <location>
        <begin position="73"/>
        <end position="98"/>
    </location>
</feature>
<feature type="transmembrane region" description="Helical" evidence="12">
    <location>
        <begin position="511"/>
        <end position="529"/>
    </location>
</feature>
<evidence type="ECO:0000313" key="13">
    <source>
        <dbReference type="EMBL" id="KAG5674118.1"/>
    </source>
</evidence>
<feature type="transmembrane region" description="Helical" evidence="12">
    <location>
        <begin position="480"/>
        <end position="499"/>
    </location>
</feature>
<dbReference type="PIRSF" id="PIRSF000439">
    <property type="entry name" value="Oat_ACAT_DAG_ARE"/>
    <property type="match status" value="1"/>
</dbReference>
<reference evidence="13" key="1">
    <citation type="submission" date="2021-03" db="EMBL/GenBank/DDBJ databases">
        <title>Chromosome level genome of the anhydrobiotic midge Polypedilum vanderplanki.</title>
        <authorList>
            <person name="Yoshida Y."/>
            <person name="Kikawada T."/>
            <person name="Gusev O."/>
        </authorList>
    </citation>
    <scope>NUCLEOTIDE SEQUENCE</scope>
    <source>
        <strain evidence="13">NIAS01</strain>
        <tissue evidence="13">Whole body or cell culture</tissue>
    </source>
</reference>
<keyword evidence="5 9" id="KW-0256">Endoplasmic reticulum</keyword>
<feature type="transmembrane region" description="Helical" evidence="12">
    <location>
        <begin position="456"/>
        <end position="474"/>
    </location>
</feature>
<keyword evidence="8 9" id="KW-0012">Acyltransferase</keyword>
<evidence type="ECO:0000256" key="8">
    <source>
        <dbReference type="ARBA" id="ARBA00023315"/>
    </source>
</evidence>
<dbReference type="InterPro" id="IPR014371">
    <property type="entry name" value="Oat_ACAT_DAG_ARE"/>
</dbReference>
<dbReference type="EMBL" id="JADBJN010000003">
    <property type="protein sequence ID" value="KAG5674118.1"/>
    <property type="molecule type" value="Genomic_DNA"/>
</dbReference>
<keyword evidence="14" id="KW-1185">Reference proteome</keyword>
<keyword evidence="7 9" id="KW-0472">Membrane</keyword>
<feature type="transmembrane region" description="Helical" evidence="12">
    <location>
        <begin position="325"/>
        <end position="348"/>
    </location>
</feature>
<comment type="subcellular location">
    <subcellularLocation>
        <location evidence="1 9">Endoplasmic reticulum membrane</location>
        <topology evidence="1 9">Multi-pass membrane protein</topology>
    </subcellularLocation>
</comment>